<dbReference type="OrthoDB" id="448446at2759"/>
<evidence type="ECO:0000256" key="10">
    <source>
        <dbReference type="RuleBase" id="RU368027"/>
    </source>
</evidence>
<evidence type="ECO:0000313" key="14">
    <source>
        <dbReference type="Proteomes" id="UP000226431"/>
    </source>
</evidence>
<evidence type="ECO:0000256" key="5">
    <source>
        <dbReference type="ARBA" id="ARBA00022552"/>
    </source>
</evidence>
<dbReference type="GO" id="GO:0030686">
    <property type="term" value="C:90S preribosome"/>
    <property type="evidence" value="ECO:0007669"/>
    <property type="project" value="TreeGrafter"/>
</dbReference>
<accession>A0A2C5ZGX9</accession>
<feature type="region of interest" description="Disordered" evidence="12">
    <location>
        <begin position="1"/>
        <end position="146"/>
    </location>
</feature>
<keyword evidence="14" id="KW-1185">Reference proteome</keyword>
<keyword evidence="4 10" id="KW-0690">Ribosome biogenesis</keyword>
<comment type="subunit">
    <text evidence="3 10">Associates with 90S and pre-40S pre-ribosomal particles.</text>
</comment>
<evidence type="ECO:0000256" key="6">
    <source>
        <dbReference type="ARBA" id="ARBA00023054"/>
    </source>
</evidence>
<feature type="region of interest" description="Disordered" evidence="12">
    <location>
        <begin position="249"/>
        <end position="279"/>
    </location>
</feature>
<protein>
    <recommendedName>
        <fullName evidence="10">rRNA biogenesis protein RRP36</fullName>
    </recommendedName>
</protein>
<dbReference type="Pfam" id="PF06102">
    <property type="entry name" value="RRP36"/>
    <property type="match status" value="1"/>
</dbReference>
<comment type="caution">
    <text evidence="13">The sequence shown here is derived from an EMBL/GenBank/DDBJ whole genome shotgun (WGS) entry which is preliminary data.</text>
</comment>
<dbReference type="PANTHER" id="PTHR21738:SF0">
    <property type="entry name" value="RIBOSOMAL RNA PROCESSING PROTEIN 36 HOMOLOG"/>
    <property type="match status" value="1"/>
</dbReference>
<evidence type="ECO:0000256" key="3">
    <source>
        <dbReference type="ARBA" id="ARBA00011167"/>
    </source>
</evidence>
<dbReference type="InterPro" id="IPR009292">
    <property type="entry name" value="RRP36"/>
</dbReference>
<sequence>MRPQKRKLPPLDPDRRVRARKEEEREPDAESASESASSDDAPNQDDSESDSEPSPAAALSSVSFGALARAQASLPPAKQDAKLPPTETTPSTSTTSKKTLKPKQKRSSKHAPTEQTSKRPVPRYREIIADPRRKPRDPRFDPLVSHGNEAKAKKAYAFLDEYRESEMAELRTRIKKAKGSTADDLKRQLKSLESKKLARKAKEEEEELLREHRKQEKELVAQGKKPFYLKRSERKKTLLTKRFEGMTERQVDKTIEKRRKKIAGKEKKELYSMQRPRVR</sequence>
<feature type="compositionally biased region" description="Low complexity" evidence="12">
    <location>
        <begin position="52"/>
        <end position="63"/>
    </location>
</feature>
<evidence type="ECO:0000313" key="13">
    <source>
        <dbReference type="EMBL" id="PHH81215.1"/>
    </source>
</evidence>
<name>A0A2C5ZGX9_9HYPO</name>
<dbReference type="AlphaFoldDB" id="A0A2C5ZGX9"/>
<dbReference type="EMBL" id="NJES01000001">
    <property type="protein sequence ID" value="PHH81215.1"/>
    <property type="molecule type" value="Genomic_DNA"/>
</dbReference>
<evidence type="ECO:0000256" key="7">
    <source>
        <dbReference type="ARBA" id="ARBA00023242"/>
    </source>
</evidence>
<feature type="coiled-coil region" evidence="11">
    <location>
        <begin position="175"/>
        <end position="222"/>
    </location>
</feature>
<feature type="compositionally biased region" description="Basic residues" evidence="12">
    <location>
        <begin position="98"/>
        <end position="109"/>
    </location>
</feature>
<comment type="similarity">
    <text evidence="2 10">Belongs to the RRP36 family.</text>
</comment>
<reference evidence="13 14" key="1">
    <citation type="submission" date="2017-06" db="EMBL/GenBank/DDBJ databases">
        <title>Ant-infecting Ophiocordyceps genomes reveal a high diversity of potential behavioral manipulation genes and a possible major role for enterotoxins.</title>
        <authorList>
            <person name="De Bekker C."/>
            <person name="Evans H.C."/>
            <person name="Brachmann A."/>
            <person name="Hughes D.P."/>
        </authorList>
    </citation>
    <scope>NUCLEOTIDE SEQUENCE [LARGE SCALE GENOMIC DNA]</scope>
    <source>
        <strain evidence="13 14">Map16</strain>
    </source>
</reference>
<dbReference type="STRING" id="2004952.A0A2C5ZGX9"/>
<evidence type="ECO:0000256" key="4">
    <source>
        <dbReference type="ARBA" id="ARBA00022517"/>
    </source>
</evidence>
<evidence type="ECO:0000256" key="9">
    <source>
        <dbReference type="ARBA" id="ARBA00025053"/>
    </source>
</evidence>
<dbReference type="PANTHER" id="PTHR21738">
    <property type="entry name" value="RIBOSOMAL RNA PROCESSING PROTEIN 36 HOMOLOG"/>
    <property type="match status" value="1"/>
</dbReference>
<keyword evidence="5 10" id="KW-0698">rRNA processing</keyword>
<evidence type="ECO:0000256" key="1">
    <source>
        <dbReference type="ARBA" id="ARBA00004604"/>
    </source>
</evidence>
<evidence type="ECO:0000256" key="12">
    <source>
        <dbReference type="SAM" id="MobiDB-lite"/>
    </source>
</evidence>
<feature type="compositionally biased region" description="Low complexity" evidence="12">
    <location>
        <begin position="82"/>
        <end position="97"/>
    </location>
</feature>
<organism evidence="13 14">
    <name type="scientific">Ophiocordyceps camponoti-rufipedis</name>
    <dbReference type="NCBI Taxonomy" id="2004952"/>
    <lineage>
        <taxon>Eukaryota</taxon>
        <taxon>Fungi</taxon>
        <taxon>Dikarya</taxon>
        <taxon>Ascomycota</taxon>
        <taxon>Pezizomycotina</taxon>
        <taxon>Sordariomycetes</taxon>
        <taxon>Hypocreomycetidae</taxon>
        <taxon>Hypocreales</taxon>
        <taxon>Ophiocordycipitaceae</taxon>
        <taxon>Ophiocordyceps</taxon>
    </lineage>
</organism>
<evidence type="ECO:0000256" key="11">
    <source>
        <dbReference type="SAM" id="Coils"/>
    </source>
</evidence>
<keyword evidence="7 10" id="KW-0539">Nucleus</keyword>
<feature type="compositionally biased region" description="Basic and acidic residues" evidence="12">
    <location>
        <begin position="123"/>
        <end position="140"/>
    </location>
</feature>
<feature type="compositionally biased region" description="Low complexity" evidence="12">
    <location>
        <begin position="32"/>
        <end position="41"/>
    </location>
</feature>
<dbReference type="GO" id="GO:0005730">
    <property type="term" value="C:nucleolus"/>
    <property type="evidence" value="ECO:0007669"/>
    <property type="project" value="UniProtKB-SubCell"/>
</dbReference>
<gene>
    <name evidence="13" type="ORF">CDD80_51</name>
</gene>
<evidence type="ECO:0000256" key="8">
    <source>
        <dbReference type="ARBA" id="ARBA00023274"/>
    </source>
</evidence>
<feature type="compositionally biased region" description="Acidic residues" evidence="12">
    <location>
        <begin position="42"/>
        <end position="51"/>
    </location>
</feature>
<dbReference type="Proteomes" id="UP000226431">
    <property type="component" value="Unassembled WGS sequence"/>
</dbReference>
<feature type="compositionally biased region" description="Basic and acidic residues" evidence="12">
    <location>
        <begin position="12"/>
        <end position="24"/>
    </location>
</feature>
<dbReference type="GO" id="GO:0000462">
    <property type="term" value="P:maturation of SSU-rRNA from tricistronic rRNA transcript (SSU-rRNA, 5.8S rRNA, LSU-rRNA)"/>
    <property type="evidence" value="ECO:0007669"/>
    <property type="project" value="TreeGrafter"/>
</dbReference>
<comment type="subcellular location">
    <subcellularLocation>
        <location evidence="1 10">Nucleus</location>
        <location evidence="1 10">Nucleolus</location>
    </subcellularLocation>
</comment>
<comment type="function">
    <text evidence="9 10">Component of the 90S pre-ribosome involved in the maturation of rRNAs. Required for early cleavages of the pre-RNAs in the 40S ribosomal subunit maturation pathway.</text>
</comment>
<evidence type="ECO:0000256" key="2">
    <source>
        <dbReference type="ARBA" id="ARBA00009418"/>
    </source>
</evidence>
<keyword evidence="8 10" id="KW-0687">Ribonucleoprotein</keyword>
<proteinExistence type="inferred from homology"/>
<keyword evidence="6 11" id="KW-0175">Coiled coil</keyword>